<reference evidence="6 7" key="1">
    <citation type="submission" date="2023-08" db="EMBL/GenBank/DDBJ databases">
        <title>Black Yeasts Isolated from many extreme environments.</title>
        <authorList>
            <person name="Coleine C."/>
            <person name="Stajich J.E."/>
            <person name="Selbmann L."/>
        </authorList>
    </citation>
    <scope>NUCLEOTIDE SEQUENCE [LARGE SCALE GENOMIC DNA]</scope>
    <source>
        <strain evidence="6 7">CCFEE 5792</strain>
    </source>
</reference>
<accession>A0AAV9NDV1</accession>
<dbReference type="AlphaFoldDB" id="A0AAV9NDV1"/>
<dbReference type="RefSeq" id="XP_064706409.1">
    <property type="nucleotide sequence ID" value="XM_064846184.1"/>
</dbReference>
<name>A0AAV9NDV1_9EURO</name>
<evidence type="ECO:0000256" key="3">
    <source>
        <dbReference type="RuleBase" id="RU003616"/>
    </source>
</evidence>
<evidence type="ECO:0000256" key="2">
    <source>
        <dbReference type="PROSITE-ProRule" id="PRU00285"/>
    </source>
</evidence>
<evidence type="ECO:0000313" key="6">
    <source>
        <dbReference type="EMBL" id="KAK5052709.1"/>
    </source>
</evidence>
<feature type="domain" description="SHSP" evidence="5">
    <location>
        <begin position="11"/>
        <end position="183"/>
    </location>
</feature>
<dbReference type="Pfam" id="PF00011">
    <property type="entry name" value="HSP20"/>
    <property type="match status" value="1"/>
</dbReference>
<dbReference type="PROSITE" id="PS01031">
    <property type="entry name" value="SHSP"/>
    <property type="match status" value="1"/>
</dbReference>
<dbReference type="EMBL" id="JAVRRD010000013">
    <property type="protein sequence ID" value="KAK5052709.1"/>
    <property type="molecule type" value="Genomic_DNA"/>
</dbReference>
<dbReference type="InterPro" id="IPR008978">
    <property type="entry name" value="HSP20-like_chaperone"/>
</dbReference>
<keyword evidence="1" id="KW-0346">Stress response</keyword>
<dbReference type="Proteomes" id="UP001358417">
    <property type="component" value="Unassembled WGS sequence"/>
</dbReference>
<proteinExistence type="inferred from homology"/>
<evidence type="ECO:0000313" key="7">
    <source>
        <dbReference type="Proteomes" id="UP001358417"/>
    </source>
</evidence>
<organism evidence="6 7">
    <name type="scientific">Exophiala bonariae</name>
    <dbReference type="NCBI Taxonomy" id="1690606"/>
    <lineage>
        <taxon>Eukaryota</taxon>
        <taxon>Fungi</taxon>
        <taxon>Dikarya</taxon>
        <taxon>Ascomycota</taxon>
        <taxon>Pezizomycotina</taxon>
        <taxon>Eurotiomycetes</taxon>
        <taxon>Chaetothyriomycetidae</taxon>
        <taxon>Chaetothyriales</taxon>
        <taxon>Herpotrichiellaceae</taxon>
        <taxon>Exophiala</taxon>
    </lineage>
</organism>
<evidence type="ECO:0000256" key="4">
    <source>
        <dbReference type="SAM" id="MobiDB-lite"/>
    </source>
</evidence>
<dbReference type="PANTHER" id="PTHR11527">
    <property type="entry name" value="HEAT-SHOCK PROTEIN 20 FAMILY MEMBER"/>
    <property type="match status" value="1"/>
</dbReference>
<comment type="caution">
    <text evidence="6">The sequence shown here is derived from an EMBL/GenBank/DDBJ whole genome shotgun (WGS) entry which is preliminary data.</text>
</comment>
<keyword evidence="7" id="KW-1185">Reference proteome</keyword>
<dbReference type="CDD" id="cd06464">
    <property type="entry name" value="ACD_sHsps-like"/>
    <property type="match status" value="1"/>
</dbReference>
<evidence type="ECO:0000259" key="5">
    <source>
        <dbReference type="PROSITE" id="PS01031"/>
    </source>
</evidence>
<feature type="compositionally biased region" description="Basic and acidic residues" evidence="4">
    <location>
        <begin position="87"/>
        <end position="108"/>
    </location>
</feature>
<dbReference type="Gene3D" id="2.60.40.790">
    <property type="match status" value="1"/>
</dbReference>
<feature type="compositionally biased region" description="Low complexity" evidence="4">
    <location>
        <begin position="109"/>
        <end position="119"/>
    </location>
</feature>
<evidence type="ECO:0000256" key="1">
    <source>
        <dbReference type="ARBA" id="ARBA00023016"/>
    </source>
</evidence>
<sequence length="191" mass="21584">MAHKVHRTFHDRDLDVHQPKADVRETLKNFYLEVELPGVRDKSELHLRWTSMRTLLITSKTARPEIPEEELADVPVVNPARTPGADVKSEVPEANHNEEPKVSTDVSRKSSSSNGSTTKTTKKEPHLTVHERLVGEVLRAFNFPVDVDRDNTHAKLDAGLLRVIIPKVEHEQVEHVHVPVHHDESPVQVAT</sequence>
<dbReference type="SUPFAM" id="SSF49764">
    <property type="entry name" value="HSP20-like chaperones"/>
    <property type="match status" value="1"/>
</dbReference>
<protein>
    <recommendedName>
        <fullName evidence="5">SHSP domain-containing protein</fullName>
    </recommendedName>
</protein>
<dbReference type="GeneID" id="89970782"/>
<feature type="region of interest" description="Disordered" evidence="4">
    <location>
        <begin position="66"/>
        <end position="126"/>
    </location>
</feature>
<dbReference type="InterPro" id="IPR002068">
    <property type="entry name" value="A-crystallin/Hsp20_dom"/>
</dbReference>
<dbReference type="InterPro" id="IPR031107">
    <property type="entry name" value="Small_HSP"/>
</dbReference>
<gene>
    <name evidence="6" type="ORF">LTR84_002575</name>
</gene>
<comment type="similarity">
    <text evidence="2 3">Belongs to the small heat shock protein (HSP20) family.</text>
</comment>